<dbReference type="AlphaFoldDB" id="A0A9P7JWN9"/>
<comment type="caution">
    <text evidence="1">The sequence shown here is derived from an EMBL/GenBank/DDBJ whole genome shotgun (WGS) entry which is preliminary data.</text>
</comment>
<evidence type="ECO:0000313" key="1">
    <source>
        <dbReference type="EMBL" id="KAG2113739.1"/>
    </source>
</evidence>
<dbReference type="RefSeq" id="XP_041296033.1">
    <property type="nucleotide sequence ID" value="XM_041441145.1"/>
</dbReference>
<proteinExistence type="predicted"/>
<dbReference type="Proteomes" id="UP000823399">
    <property type="component" value="Unassembled WGS sequence"/>
</dbReference>
<dbReference type="GeneID" id="64703404"/>
<keyword evidence="2" id="KW-1185">Reference proteome</keyword>
<reference evidence="1" key="1">
    <citation type="journal article" date="2020" name="New Phytol.">
        <title>Comparative genomics reveals dynamic genome evolution in host specialist ectomycorrhizal fungi.</title>
        <authorList>
            <person name="Lofgren L.A."/>
            <person name="Nguyen N.H."/>
            <person name="Vilgalys R."/>
            <person name="Ruytinx J."/>
            <person name="Liao H.L."/>
            <person name="Branco S."/>
            <person name="Kuo A."/>
            <person name="LaButti K."/>
            <person name="Lipzen A."/>
            <person name="Andreopoulos W."/>
            <person name="Pangilinan J."/>
            <person name="Riley R."/>
            <person name="Hundley H."/>
            <person name="Na H."/>
            <person name="Barry K."/>
            <person name="Grigoriev I.V."/>
            <person name="Stajich J.E."/>
            <person name="Kennedy P.G."/>
        </authorList>
    </citation>
    <scope>NUCLEOTIDE SEQUENCE</scope>
    <source>
        <strain evidence="1">FC423</strain>
    </source>
</reference>
<evidence type="ECO:0000313" key="2">
    <source>
        <dbReference type="Proteomes" id="UP000823399"/>
    </source>
</evidence>
<accession>A0A9P7JWN9</accession>
<gene>
    <name evidence="1" type="ORF">F5147DRAFT_770384</name>
</gene>
<dbReference type="EMBL" id="JABBWM010000011">
    <property type="protein sequence ID" value="KAG2113739.1"/>
    <property type="molecule type" value="Genomic_DNA"/>
</dbReference>
<protein>
    <submittedName>
        <fullName evidence="1">Uncharacterized protein</fullName>
    </submittedName>
</protein>
<sequence>MSDDADQIKLELPSKLQAFSFTFETKRPGPMRVEITLRRPTKQPRLLQVPEHVDLSATEPETPDRLQVMRWQEAQKYKKSAAGIVARIDTEETFNSSDTEKETPAEFTRWYKAKKALNDLAQTSLVVMIP</sequence>
<organism evidence="1 2">
    <name type="scientific">Suillus discolor</name>
    <dbReference type="NCBI Taxonomy" id="1912936"/>
    <lineage>
        <taxon>Eukaryota</taxon>
        <taxon>Fungi</taxon>
        <taxon>Dikarya</taxon>
        <taxon>Basidiomycota</taxon>
        <taxon>Agaricomycotina</taxon>
        <taxon>Agaricomycetes</taxon>
        <taxon>Agaricomycetidae</taxon>
        <taxon>Boletales</taxon>
        <taxon>Suillineae</taxon>
        <taxon>Suillaceae</taxon>
        <taxon>Suillus</taxon>
    </lineage>
</organism>
<name>A0A9P7JWN9_9AGAM</name>
<dbReference type="OrthoDB" id="2653764at2759"/>